<protein>
    <submittedName>
        <fullName evidence="1">Uncharacterized protein</fullName>
    </submittedName>
</protein>
<dbReference type="EMBL" id="CAJOBE010001481">
    <property type="protein sequence ID" value="CAF3747723.1"/>
    <property type="molecule type" value="Genomic_DNA"/>
</dbReference>
<organism evidence="1 2">
    <name type="scientific">Rotaria sordida</name>
    <dbReference type="NCBI Taxonomy" id="392033"/>
    <lineage>
        <taxon>Eukaryota</taxon>
        <taxon>Metazoa</taxon>
        <taxon>Spiralia</taxon>
        <taxon>Gnathifera</taxon>
        <taxon>Rotifera</taxon>
        <taxon>Eurotatoria</taxon>
        <taxon>Bdelloidea</taxon>
        <taxon>Philodinida</taxon>
        <taxon>Philodinidae</taxon>
        <taxon>Rotaria</taxon>
    </lineage>
</organism>
<dbReference type="AlphaFoldDB" id="A0A818Y2Q9"/>
<gene>
    <name evidence="1" type="ORF">FNK824_LOCUS12062</name>
</gene>
<proteinExistence type="predicted"/>
<name>A0A818Y2Q9_9BILA</name>
<feature type="non-terminal residue" evidence="1">
    <location>
        <position position="1"/>
    </location>
</feature>
<reference evidence="1" key="1">
    <citation type="submission" date="2021-02" db="EMBL/GenBank/DDBJ databases">
        <authorList>
            <person name="Nowell W R."/>
        </authorList>
    </citation>
    <scope>NUCLEOTIDE SEQUENCE</scope>
</reference>
<evidence type="ECO:0000313" key="2">
    <source>
        <dbReference type="Proteomes" id="UP000663874"/>
    </source>
</evidence>
<sequence length="64" mass="7351">DMVDENIPHLLPIAQGSLHFHELHMNAHLDFACVLSSNVQLDILFSSQLQILYFTSKEVNCSYY</sequence>
<accession>A0A818Y2Q9</accession>
<comment type="caution">
    <text evidence="1">The sequence shown here is derived from an EMBL/GenBank/DDBJ whole genome shotgun (WGS) entry which is preliminary data.</text>
</comment>
<evidence type="ECO:0000313" key="1">
    <source>
        <dbReference type="EMBL" id="CAF3747723.1"/>
    </source>
</evidence>
<dbReference type="Proteomes" id="UP000663874">
    <property type="component" value="Unassembled WGS sequence"/>
</dbReference>